<protein>
    <recommendedName>
        <fullName evidence="12">Riboflavin biosynthesis protein RibD</fullName>
    </recommendedName>
    <domain>
        <recommendedName>
            <fullName evidence="12">Diaminohydroxyphosphoribosylaminopyrimidine deaminase</fullName>
            <shortName evidence="12">DRAP deaminase</shortName>
            <ecNumber evidence="12">3.5.4.26</ecNumber>
        </recommendedName>
        <alternativeName>
            <fullName evidence="12">Riboflavin-specific deaminase</fullName>
        </alternativeName>
    </domain>
    <domain>
        <recommendedName>
            <fullName evidence="12">5-amino-6-(5-phosphoribosylamino)uracil reductase</fullName>
            <ecNumber evidence="12">1.1.1.193</ecNumber>
        </recommendedName>
        <alternativeName>
            <fullName evidence="12">HTP reductase</fullName>
        </alternativeName>
    </domain>
</protein>
<evidence type="ECO:0000256" key="12">
    <source>
        <dbReference type="PIRNR" id="PIRNR006769"/>
    </source>
</evidence>
<dbReference type="InterPro" id="IPR024072">
    <property type="entry name" value="DHFR-like_dom_sf"/>
</dbReference>
<comment type="pathway">
    <text evidence="3 12">Cofactor biosynthesis; riboflavin biosynthesis; 5-amino-6-(D-ribitylamino)uracil from GTP: step 3/4.</text>
</comment>
<keyword evidence="12 14" id="KW-0378">Hydrolase</keyword>
<dbReference type="InterPro" id="IPR016193">
    <property type="entry name" value="Cytidine_deaminase-like"/>
</dbReference>
<gene>
    <name evidence="14" type="primary">ribD</name>
    <name evidence="14" type="ORF">RT717_25750</name>
</gene>
<keyword evidence="9 12" id="KW-0521">NADP</keyword>
<dbReference type="PANTHER" id="PTHR38011">
    <property type="entry name" value="DIHYDROFOLATE REDUCTASE FAMILY PROTEIN (AFU_ORTHOLOGUE AFUA_8G06820)"/>
    <property type="match status" value="1"/>
</dbReference>
<dbReference type="PROSITE" id="PS00903">
    <property type="entry name" value="CYT_DCMP_DEAMINASES_1"/>
    <property type="match status" value="1"/>
</dbReference>
<keyword evidence="6 12" id="KW-0686">Riboflavin biosynthesis</keyword>
<evidence type="ECO:0000256" key="3">
    <source>
        <dbReference type="ARBA" id="ARBA00004910"/>
    </source>
</evidence>
<evidence type="ECO:0000256" key="2">
    <source>
        <dbReference type="ARBA" id="ARBA00004882"/>
    </source>
</evidence>
<dbReference type="EC" id="3.5.4.26" evidence="12"/>
<dbReference type="PROSITE" id="PS51747">
    <property type="entry name" value="CYT_DCMP_DEAMINASES_2"/>
    <property type="match status" value="1"/>
</dbReference>
<dbReference type="PIRSF" id="PIRSF006769">
    <property type="entry name" value="RibD"/>
    <property type="match status" value="1"/>
</dbReference>
<dbReference type="NCBIfam" id="TIGR00326">
    <property type="entry name" value="eubact_ribD"/>
    <property type="match status" value="1"/>
</dbReference>
<keyword evidence="11" id="KW-0511">Multifunctional enzyme</keyword>
<keyword evidence="10 12" id="KW-0560">Oxidoreductase</keyword>
<evidence type="ECO:0000256" key="5">
    <source>
        <dbReference type="ARBA" id="ARBA00007417"/>
    </source>
</evidence>
<dbReference type="Gene3D" id="3.40.140.10">
    <property type="entry name" value="Cytidine Deaminase, domain 2"/>
    <property type="match status" value="1"/>
</dbReference>
<evidence type="ECO:0000256" key="4">
    <source>
        <dbReference type="ARBA" id="ARBA00005259"/>
    </source>
</evidence>
<dbReference type="GO" id="GO:0008703">
    <property type="term" value="F:5-amino-6-(5-phosphoribosylamino)uracil reductase activity"/>
    <property type="evidence" value="ECO:0007669"/>
    <property type="project" value="UniProtKB-EC"/>
</dbReference>
<dbReference type="EC" id="1.1.1.193" evidence="12"/>
<evidence type="ECO:0000256" key="10">
    <source>
        <dbReference type="ARBA" id="ARBA00023002"/>
    </source>
</evidence>
<dbReference type="InterPro" id="IPR050765">
    <property type="entry name" value="Riboflavin_Biosynth_HTPR"/>
</dbReference>
<keyword evidence="8 12" id="KW-0862">Zinc</keyword>
<accession>A0ABZ0IN88</accession>
<keyword evidence="15" id="KW-1185">Reference proteome</keyword>
<evidence type="ECO:0000256" key="6">
    <source>
        <dbReference type="ARBA" id="ARBA00022619"/>
    </source>
</evidence>
<comment type="pathway">
    <text evidence="2 12">Cofactor biosynthesis; riboflavin biosynthesis; 5-amino-6-(D-ribitylamino)uracil from GTP: step 2/4.</text>
</comment>
<dbReference type="EMBL" id="CP136051">
    <property type="protein sequence ID" value="WOK06484.1"/>
    <property type="molecule type" value="Genomic_DNA"/>
</dbReference>
<keyword evidence="7 12" id="KW-0479">Metal-binding</keyword>
<dbReference type="SUPFAM" id="SSF53927">
    <property type="entry name" value="Cytidine deaminase-like"/>
    <property type="match status" value="1"/>
</dbReference>
<comment type="function">
    <text evidence="1 12">Converts 2,5-diamino-6-(ribosylamino)-4(3h)-pyrimidinone 5'-phosphate into 5-amino-6-(ribosylamino)-2,4(1h,3h)-pyrimidinedione 5'-phosphate.</text>
</comment>
<comment type="catalytic activity">
    <reaction evidence="12">
        <text>2,5-diamino-6-hydroxy-4-(5-phosphoribosylamino)-pyrimidine + H2O + H(+) = 5-amino-6-(5-phospho-D-ribosylamino)uracil + NH4(+)</text>
        <dbReference type="Rhea" id="RHEA:21868"/>
        <dbReference type="ChEBI" id="CHEBI:15377"/>
        <dbReference type="ChEBI" id="CHEBI:15378"/>
        <dbReference type="ChEBI" id="CHEBI:28938"/>
        <dbReference type="ChEBI" id="CHEBI:58453"/>
        <dbReference type="ChEBI" id="CHEBI:58614"/>
        <dbReference type="EC" id="3.5.4.26"/>
    </reaction>
</comment>
<dbReference type="GO" id="GO:0008835">
    <property type="term" value="F:diaminohydroxyphosphoribosylaminopyrimidine deaminase activity"/>
    <property type="evidence" value="ECO:0007669"/>
    <property type="project" value="UniProtKB-EC"/>
</dbReference>
<dbReference type="SUPFAM" id="SSF53597">
    <property type="entry name" value="Dihydrofolate reductase-like"/>
    <property type="match status" value="1"/>
</dbReference>
<name>A0ABZ0IN88_9BACT</name>
<evidence type="ECO:0000256" key="11">
    <source>
        <dbReference type="ARBA" id="ARBA00023268"/>
    </source>
</evidence>
<dbReference type="Pfam" id="PF00383">
    <property type="entry name" value="dCMP_cyt_deam_1"/>
    <property type="match status" value="1"/>
</dbReference>
<feature type="domain" description="CMP/dCMP-type deaminase" evidence="13">
    <location>
        <begin position="9"/>
        <end position="133"/>
    </location>
</feature>
<evidence type="ECO:0000259" key="13">
    <source>
        <dbReference type="PROSITE" id="PS51747"/>
    </source>
</evidence>
<evidence type="ECO:0000256" key="8">
    <source>
        <dbReference type="ARBA" id="ARBA00022833"/>
    </source>
</evidence>
<sequence>MRQIAIDLEQHQVFMRRAIELAQLGLGSVSPNPLVGCVIVKDGLVIGEGWHRKYGEGHAEVNAVNAVKHPEQLKGATVYVTLEPCSHFGKTPPCADLLIEKNVAEVIVAVEDPNPQVAGQGIARLKQAGIHVQVGLLAEEAEWMNRRFLTAMKDHRPYIILKWAQTMDGFVARENHDSKWISNAYSRKLVHKWRTEEDAILVGSNTVVYDNPQLTARDWPGKNPVRVVLDPGDELDGNYHVLDGSVSTIIYTTIRESLEANLELVKVDAHHYLSEVLADLHRKNIRSVIIEGGAKTLESFIEMNLWDEARVFYAPTTFTTGIKAPVCGGTILSKEDILGDTLIIYTRD</sequence>
<comment type="similarity">
    <text evidence="4 12">In the N-terminal section; belongs to the cytidine and deoxycytidylate deaminase family.</text>
</comment>
<evidence type="ECO:0000313" key="15">
    <source>
        <dbReference type="Proteomes" id="UP001302349"/>
    </source>
</evidence>
<dbReference type="Gene3D" id="3.40.430.10">
    <property type="entry name" value="Dihydrofolate Reductase, subunit A"/>
    <property type="match status" value="1"/>
</dbReference>
<evidence type="ECO:0000256" key="7">
    <source>
        <dbReference type="ARBA" id="ARBA00022723"/>
    </source>
</evidence>
<dbReference type="Pfam" id="PF01872">
    <property type="entry name" value="RibD_C"/>
    <property type="match status" value="1"/>
</dbReference>
<dbReference type="Proteomes" id="UP001302349">
    <property type="component" value="Chromosome"/>
</dbReference>
<dbReference type="InterPro" id="IPR016192">
    <property type="entry name" value="APOBEC/CMP_deaminase_Zn-bd"/>
</dbReference>
<dbReference type="CDD" id="cd01284">
    <property type="entry name" value="Riboflavin_deaminase-reductase"/>
    <property type="match status" value="1"/>
</dbReference>
<dbReference type="InterPro" id="IPR002734">
    <property type="entry name" value="RibDG_C"/>
</dbReference>
<dbReference type="PANTHER" id="PTHR38011:SF7">
    <property type="entry name" value="2,5-DIAMINO-6-RIBOSYLAMINO-4(3H)-PYRIMIDINONE 5'-PHOSPHATE REDUCTASE"/>
    <property type="match status" value="1"/>
</dbReference>
<evidence type="ECO:0000256" key="1">
    <source>
        <dbReference type="ARBA" id="ARBA00002151"/>
    </source>
</evidence>
<dbReference type="InterPro" id="IPR004794">
    <property type="entry name" value="Eubact_RibD"/>
</dbReference>
<proteinExistence type="inferred from homology"/>
<comment type="cofactor">
    <cofactor evidence="12">
        <name>Zn(2+)</name>
        <dbReference type="ChEBI" id="CHEBI:29105"/>
    </cofactor>
    <text evidence="12">Binds 1 zinc ion.</text>
</comment>
<evidence type="ECO:0000313" key="14">
    <source>
        <dbReference type="EMBL" id="WOK06484.1"/>
    </source>
</evidence>
<comment type="similarity">
    <text evidence="5 12">In the C-terminal section; belongs to the HTP reductase family.</text>
</comment>
<dbReference type="InterPro" id="IPR002125">
    <property type="entry name" value="CMP_dCMP_dom"/>
</dbReference>
<reference evidence="14 15" key="1">
    <citation type="journal article" date="2023" name="Microbiol. Resour. Announc.">
        <title>Complete Genome Sequence of Imperialibacter roseus strain P4T.</title>
        <authorList>
            <person name="Tizabi D.R."/>
            <person name="Bachvaroff T."/>
            <person name="Hill R.T."/>
        </authorList>
    </citation>
    <scope>NUCLEOTIDE SEQUENCE [LARGE SCALE GENOMIC DNA]</scope>
    <source>
        <strain evidence="14 15">P4T</strain>
    </source>
</reference>
<organism evidence="14 15">
    <name type="scientific">Imperialibacter roseus</name>
    <dbReference type="NCBI Taxonomy" id="1324217"/>
    <lineage>
        <taxon>Bacteria</taxon>
        <taxon>Pseudomonadati</taxon>
        <taxon>Bacteroidota</taxon>
        <taxon>Cytophagia</taxon>
        <taxon>Cytophagales</taxon>
        <taxon>Flammeovirgaceae</taxon>
        <taxon>Imperialibacter</taxon>
    </lineage>
</organism>
<evidence type="ECO:0000256" key="9">
    <source>
        <dbReference type="ARBA" id="ARBA00022857"/>
    </source>
</evidence>
<comment type="catalytic activity">
    <reaction evidence="12">
        <text>5-amino-6-(5-phospho-D-ribitylamino)uracil + NADP(+) = 5-amino-6-(5-phospho-D-ribosylamino)uracil + NADPH + H(+)</text>
        <dbReference type="Rhea" id="RHEA:17845"/>
        <dbReference type="ChEBI" id="CHEBI:15378"/>
        <dbReference type="ChEBI" id="CHEBI:57783"/>
        <dbReference type="ChEBI" id="CHEBI:58349"/>
        <dbReference type="ChEBI" id="CHEBI:58421"/>
        <dbReference type="ChEBI" id="CHEBI:58453"/>
        <dbReference type="EC" id="1.1.1.193"/>
    </reaction>
</comment>
<dbReference type="RefSeq" id="WP_317489205.1">
    <property type="nucleotide sequence ID" value="NZ_CP136051.1"/>
</dbReference>